<protein>
    <submittedName>
        <fullName evidence="2">CD109 antigen-like</fullName>
    </submittedName>
</protein>
<proteinExistence type="predicted"/>
<evidence type="ECO:0000313" key="2">
    <source>
        <dbReference type="RefSeq" id="XP_073935437.1"/>
    </source>
</evidence>
<gene>
    <name evidence="2" type="primary">LOC109702745</name>
</gene>
<keyword evidence="1" id="KW-1185">Reference proteome</keyword>
<name>A0AC58N1A6_CASCN</name>
<reference evidence="2" key="1">
    <citation type="submission" date="2025-08" db="UniProtKB">
        <authorList>
            <consortium name="RefSeq"/>
        </authorList>
    </citation>
    <scope>IDENTIFICATION</scope>
</reference>
<accession>A0AC58N1A6</accession>
<evidence type="ECO:0000313" key="1">
    <source>
        <dbReference type="Proteomes" id="UP001732720"/>
    </source>
</evidence>
<dbReference type="RefSeq" id="XP_073935437.1">
    <property type="nucleotide sequence ID" value="XM_074079336.1"/>
</dbReference>
<organism evidence="1 2">
    <name type="scientific">Castor canadensis</name>
    <name type="common">American beaver</name>
    <dbReference type="NCBI Taxonomy" id="51338"/>
    <lineage>
        <taxon>Eukaryota</taxon>
        <taxon>Metazoa</taxon>
        <taxon>Chordata</taxon>
        <taxon>Craniata</taxon>
        <taxon>Vertebrata</taxon>
        <taxon>Euteleostomi</taxon>
        <taxon>Mammalia</taxon>
        <taxon>Eutheria</taxon>
        <taxon>Euarchontoglires</taxon>
        <taxon>Glires</taxon>
        <taxon>Rodentia</taxon>
        <taxon>Castorimorpha</taxon>
        <taxon>Castoridae</taxon>
        <taxon>Castor</taxon>
    </lineage>
</organism>
<sequence length="96" mass="10679">MLLCYLDFRSKIYQEFEVALPNSVSPREATAFVISEDLGLRLATAPVEVQAFQPCFLFLNLPYTAISGEEFALAGYLDCFFYLFASEAVGNTQSST</sequence>
<dbReference type="Proteomes" id="UP001732720">
    <property type="component" value="Chromosome 1"/>
</dbReference>